<evidence type="ECO:0000256" key="1">
    <source>
        <dbReference type="SAM" id="Phobius"/>
    </source>
</evidence>
<comment type="caution">
    <text evidence="2">The sequence shown here is derived from an EMBL/GenBank/DDBJ whole genome shotgun (WGS) entry which is preliminary data.</text>
</comment>
<keyword evidence="1" id="KW-1133">Transmembrane helix</keyword>
<reference evidence="2 3" key="1">
    <citation type="submission" date="2024-02" db="EMBL/GenBank/DDBJ databases">
        <title>Haloferula sargassicola NBRC 104335.</title>
        <authorList>
            <person name="Ichikawa N."/>
            <person name="Katano-Makiyama Y."/>
            <person name="Hidaka K."/>
        </authorList>
    </citation>
    <scope>NUCLEOTIDE SEQUENCE [LARGE SCALE GENOMIC DNA]</scope>
    <source>
        <strain evidence="2 3">NBRC 104335</strain>
    </source>
</reference>
<evidence type="ECO:0000313" key="2">
    <source>
        <dbReference type="EMBL" id="GAA5483189.1"/>
    </source>
</evidence>
<organism evidence="2 3">
    <name type="scientific">Haloferula sargassicola</name>
    <dbReference type="NCBI Taxonomy" id="490096"/>
    <lineage>
        <taxon>Bacteria</taxon>
        <taxon>Pseudomonadati</taxon>
        <taxon>Verrucomicrobiota</taxon>
        <taxon>Verrucomicrobiia</taxon>
        <taxon>Verrucomicrobiales</taxon>
        <taxon>Verrucomicrobiaceae</taxon>
        <taxon>Haloferula</taxon>
    </lineage>
</organism>
<accession>A0ABP9UPC3</accession>
<keyword evidence="1" id="KW-0472">Membrane</keyword>
<feature type="transmembrane region" description="Helical" evidence="1">
    <location>
        <begin position="182"/>
        <end position="203"/>
    </location>
</feature>
<keyword evidence="1" id="KW-0812">Transmembrane</keyword>
<feature type="transmembrane region" description="Helical" evidence="1">
    <location>
        <begin position="138"/>
        <end position="162"/>
    </location>
</feature>
<dbReference type="Proteomes" id="UP001476282">
    <property type="component" value="Unassembled WGS sequence"/>
</dbReference>
<protein>
    <recommendedName>
        <fullName evidence="4">Integral membrane protein</fullName>
    </recommendedName>
</protein>
<feature type="transmembrane region" description="Helical" evidence="1">
    <location>
        <begin position="100"/>
        <end position="126"/>
    </location>
</feature>
<dbReference type="EMBL" id="BAABRI010000012">
    <property type="protein sequence ID" value="GAA5483189.1"/>
    <property type="molecule type" value="Genomic_DNA"/>
</dbReference>
<sequence>MARGLDKAAPVVLGFLLETMTTHEPSPYLPPRAPETPPLPDPQLPPTVIKVLGIIHLVFAAMGVLNAIFAIVGMVALGKMKGFAGTAGGSAAFGKYMSEIAWVSILNAVFSIGLAGLLLVAGLKLLRHRANALRWSNAYAWTSIATKVVATVISLLVVLPAAHRMNGAIGSQMPQLQQTITTASSVVGSLVSFVYPILTLVLLNREPVKRFLASHGT</sequence>
<evidence type="ECO:0000313" key="3">
    <source>
        <dbReference type="Proteomes" id="UP001476282"/>
    </source>
</evidence>
<name>A0ABP9UPC3_9BACT</name>
<proteinExistence type="predicted"/>
<dbReference type="RefSeq" id="WP_353567309.1">
    <property type="nucleotide sequence ID" value="NZ_BAABRI010000012.1"/>
</dbReference>
<evidence type="ECO:0008006" key="4">
    <source>
        <dbReference type="Google" id="ProtNLM"/>
    </source>
</evidence>
<keyword evidence="3" id="KW-1185">Reference proteome</keyword>
<feature type="transmembrane region" description="Helical" evidence="1">
    <location>
        <begin position="54"/>
        <end position="80"/>
    </location>
</feature>
<gene>
    <name evidence="2" type="ORF">Hsar01_02418</name>
</gene>